<dbReference type="Pfam" id="PF00359">
    <property type="entry name" value="PTS_EIIA_2"/>
    <property type="match status" value="1"/>
</dbReference>
<dbReference type="InterPro" id="IPR011608">
    <property type="entry name" value="PRD"/>
</dbReference>
<comment type="caution">
    <text evidence="6">The sequence shown here is derived from an EMBL/GenBank/DDBJ whole genome shotgun (WGS) entry which is preliminary data.</text>
</comment>
<dbReference type="PANTHER" id="PTHR30185">
    <property type="entry name" value="CRYPTIC BETA-GLUCOSIDE BGL OPERON ANTITERMINATOR"/>
    <property type="match status" value="1"/>
</dbReference>
<reference evidence="6 7" key="1">
    <citation type="submission" date="2017-10" db="EMBL/GenBank/DDBJ databases">
        <title>Bacillus sp. nov., a halophilic bacterium isolated from a Keqin Lake.</title>
        <authorList>
            <person name="Wang H."/>
        </authorList>
    </citation>
    <scope>NUCLEOTIDE SEQUENCE [LARGE SCALE GENOMIC DNA]</scope>
    <source>
        <strain evidence="6 7">KCTC 13187</strain>
    </source>
</reference>
<dbReference type="CDD" id="cd05568">
    <property type="entry name" value="PTS_IIB_bgl_like"/>
    <property type="match status" value="1"/>
</dbReference>
<evidence type="ECO:0000259" key="5">
    <source>
        <dbReference type="PROSITE" id="PS51372"/>
    </source>
</evidence>
<dbReference type="Gene3D" id="1.10.10.10">
    <property type="entry name" value="Winged helix-like DNA-binding domain superfamily/Winged helix DNA-binding domain"/>
    <property type="match status" value="2"/>
</dbReference>
<dbReference type="PROSITE" id="PS51372">
    <property type="entry name" value="PRD_2"/>
    <property type="match status" value="2"/>
</dbReference>
<feature type="domain" description="PTS EIIA type-2" evidence="3">
    <location>
        <begin position="570"/>
        <end position="713"/>
    </location>
</feature>
<dbReference type="Pfam" id="PF00874">
    <property type="entry name" value="PRD"/>
    <property type="match status" value="2"/>
</dbReference>
<dbReference type="GO" id="GO:0009401">
    <property type="term" value="P:phosphoenolpyruvate-dependent sugar phosphotransferase system"/>
    <property type="evidence" value="ECO:0007669"/>
    <property type="project" value="InterPro"/>
</dbReference>
<dbReference type="Proteomes" id="UP000281498">
    <property type="component" value="Unassembled WGS sequence"/>
</dbReference>
<dbReference type="PANTHER" id="PTHR30185:SF9">
    <property type="entry name" value="MANNITOL-SPECIFIC PHOSPHOTRANSFERASE ENZYME IIA COMPONENT"/>
    <property type="match status" value="1"/>
</dbReference>
<feature type="domain" description="PTS EIIB type-2" evidence="4">
    <location>
        <begin position="428"/>
        <end position="516"/>
    </location>
</feature>
<dbReference type="Pfam" id="PF08279">
    <property type="entry name" value="HTH_11"/>
    <property type="match status" value="1"/>
</dbReference>
<dbReference type="InterPro" id="IPR050661">
    <property type="entry name" value="BglG_antiterminators"/>
</dbReference>
<evidence type="ECO:0000256" key="2">
    <source>
        <dbReference type="ARBA" id="ARBA00022737"/>
    </source>
</evidence>
<dbReference type="InterPro" id="IPR013196">
    <property type="entry name" value="HTH_11"/>
</dbReference>
<name>A0A3A9KCD1_9BACI</name>
<dbReference type="InterPro" id="IPR036634">
    <property type="entry name" value="PRD_sf"/>
</dbReference>
<dbReference type="GO" id="GO:0008982">
    <property type="term" value="F:protein-N(PI)-phosphohistidine-sugar phosphotransferase activity"/>
    <property type="evidence" value="ECO:0007669"/>
    <property type="project" value="InterPro"/>
</dbReference>
<dbReference type="SUPFAM" id="SSF63520">
    <property type="entry name" value="PTS-regulatory domain, PRD"/>
    <property type="match status" value="2"/>
</dbReference>
<keyword evidence="2" id="KW-0677">Repeat</keyword>
<dbReference type="InterPro" id="IPR016152">
    <property type="entry name" value="PTrfase/Anion_transptr"/>
</dbReference>
<evidence type="ECO:0000256" key="1">
    <source>
        <dbReference type="ARBA" id="ARBA00022679"/>
    </source>
</evidence>
<protein>
    <submittedName>
        <fullName evidence="6">PTS lichenan transporter subunit IIC</fullName>
    </submittedName>
</protein>
<evidence type="ECO:0000259" key="4">
    <source>
        <dbReference type="PROSITE" id="PS51099"/>
    </source>
</evidence>
<organism evidence="6 7">
    <name type="scientific">Salipaludibacillus neizhouensis</name>
    <dbReference type="NCBI Taxonomy" id="885475"/>
    <lineage>
        <taxon>Bacteria</taxon>
        <taxon>Bacillati</taxon>
        <taxon>Bacillota</taxon>
        <taxon>Bacilli</taxon>
        <taxon>Bacillales</taxon>
        <taxon>Bacillaceae</taxon>
    </lineage>
</organism>
<dbReference type="Gene3D" id="3.40.50.2300">
    <property type="match status" value="1"/>
</dbReference>
<dbReference type="PROSITE" id="PS51099">
    <property type="entry name" value="PTS_EIIB_TYPE_2"/>
    <property type="match status" value="1"/>
</dbReference>
<dbReference type="InterPro" id="IPR002178">
    <property type="entry name" value="PTS_EIIA_type-2_dom"/>
</dbReference>
<evidence type="ECO:0000259" key="3">
    <source>
        <dbReference type="PROSITE" id="PS51094"/>
    </source>
</evidence>
<dbReference type="AlphaFoldDB" id="A0A3A9KCD1"/>
<dbReference type="Gene3D" id="3.40.930.10">
    <property type="entry name" value="Mannitol-specific EII, Chain A"/>
    <property type="match status" value="1"/>
</dbReference>
<dbReference type="SUPFAM" id="SSF55804">
    <property type="entry name" value="Phoshotransferase/anion transport protein"/>
    <property type="match status" value="1"/>
</dbReference>
<dbReference type="CDD" id="cd00211">
    <property type="entry name" value="PTS_IIA_fru"/>
    <property type="match status" value="1"/>
</dbReference>
<dbReference type="PROSITE" id="PS51094">
    <property type="entry name" value="PTS_EIIA_TYPE_2"/>
    <property type="match status" value="1"/>
</dbReference>
<dbReference type="InterPro" id="IPR013011">
    <property type="entry name" value="PTS_EIIB_2"/>
</dbReference>
<dbReference type="GO" id="GO:0006355">
    <property type="term" value="P:regulation of DNA-templated transcription"/>
    <property type="evidence" value="ECO:0007669"/>
    <property type="project" value="InterPro"/>
</dbReference>
<dbReference type="PROSITE" id="PS00372">
    <property type="entry name" value="PTS_EIIA_TYPE_2_HIS"/>
    <property type="match status" value="1"/>
</dbReference>
<accession>A0A3A9KCD1</accession>
<keyword evidence="7" id="KW-1185">Reference proteome</keyword>
<evidence type="ECO:0000313" key="6">
    <source>
        <dbReference type="EMBL" id="RKL68151.1"/>
    </source>
</evidence>
<dbReference type="SUPFAM" id="SSF46785">
    <property type="entry name" value="Winged helix' DNA-binding domain"/>
    <property type="match status" value="2"/>
</dbReference>
<dbReference type="InterPro" id="IPR036390">
    <property type="entry name" value="WH_DNA-bd_sf"/>
</dbReference>
<dbReference type="InterPro" id="IPR036095">
    <property type="entry name" value="PTS_EIIB-like_sf"/>
</dbReference>
<dbReference type="SUPFAM" id="SSF52794">
    <property type="entry name" value="PTS system IIB component-like"/>
    <property type="match status" value="1"/>
</dbReference>
<proteinExistence type="predicted"/>
<feature type="domain" description="PRD" evidence="5">
    <location>
        <begin position="316"/>
        <end position="423"/>
    </location>
</feature>
<dbReference type="InterPro" id="IPR036388">
    <property type="entry name" value="WH-like_DNA-bd_sf"/>
</dbReference>
<sequence length="716" mass="82417">MHMCKGCVSMTLDERCTQIITALFNSKKCVSVERLTNQLGISKRTVYYDVQKINTWLEENKLEKVKKKHSKGYYLEKEAKEIIPKLIGEVNKFQYFYSMEERSCLIAVELLTSQMPVFIEKLMELTQVSRATVSNDLKEIKRTFLQHQLEVSFHRNSGYKITGKEELKRQLLVNYLAELMTTKKEWNNLIDQIKLPFYENDFGPKGFYVQLNSMKPLITECEEELSIELTDEAVHLLALKLIVIIQRLMHGNRITIDNDEQEALTSTTEYQASVNISRKLEMLYSIYIPDSEICFITMNLLGSKVNYSELEDSQNQEMKKLRVTVKSIVQDFQHYACILFQDSFQLEESLFKHLKPAYYRVKYNVSLKDENTENLQREFPEIFELTKKSIRQLEQLLGAQVKDSEVAYISMHLGGWLQREGKRPVQRKKAMIVCENGLGTSNILWGQLEKIVAAVDIIGSISQRQYESNPYDVDFVFATAPIKSEKHPVLIVNPILTDRDKEAVLSFVNNHNDYSIDEKTVTPTLHTIMNIVRKHTSIFDEKELIQDLSLLFSLEQGTNKVREEKPVLNELLTKETIQLKTKVANWQEAIRFASEPLIANGSITEDYVEAMITNVDELGPYVVIAPEIALPHARPEYGVEKIGMSLLLLGESTYFSKEERHRARLIVVLAAVDNEKHLKALAQLSTMLSDEEVLQDVMGAESVEDIITCIDHHSTI</sequence>
<keyword evidence="1" id="KW-0808">Transferase</keyword>
<dbReference type="Gene3D" id="1.10.1790.10">
    <property type="entry name" value="PRD domain"/>
    <property type="match status" value="2"/>
</dbReference>
<evidence type="ECO:0000313" key="7">
    <source>
        <dbReference type="Proteomes" id="UP000281498"/>
    </source>
</evidence>
<feature type="domain" description="PRD" evidence="5">
    <location>
        <begin position="205"/>
        <end position="310"/>
    </location>
</feature>
<gene>
    <name evidence="6" type="ORF">CR203_06605</name>
</gene>
<dbReference type="EMBL" id="PDOE01000002">
    <property type="protein sequence ID" value="RKL68151.1"/>
    <property type="molecule type" value="Genomic_DNA"/>
</dbReference>